<gene>
    <name evidence="3" type="ORF">GCM10007966_05590</name>
</gene>
<evidence type="ECO:0000259" key="2">
    <source>
        <dbReference type="Pfam" id="PF02350"/>
    </source>
</evidence>
<evidence type="ECO:0000256" key="1">
    <source>
        <dbReference type="RuleBase" id="RU003513"/>
    </source>
</evidence>
<keyword evidence="1" id="KW-0413">Isomerase</keyword>
<organism evidence="3 4">
    <name type="scientific">Legionella impletisoli</name>
    <dbReference type="NCBI Taxonomy" id="343510"/>
    <lineage>
        <taxon>Bacteria</taxon>
        <taxon>Pseudomonadati</taxon>
        <taxon>Pseudomonadota</taxon>
        <taxon>Gammaproteobacteria</taxon>
        <taxon>Legionellales</taxon>
        <taxon>Legionellaceae</taxon>
        <taxon>Legionella</taxon>
    </lineage>
</organism>
<dbReference type="InterPro" id="IPR003331">
    <property type="entry name" value="UDP_GlcNAc_Epimerase_2_dom"/>
</dbReference>
<dbReference type="NCBIfam" id="TIGR00236">
    <property type="entry name" value="wecB"/>
    <property type="match status" value="1"/>
</dbReference>
<dbReference type="InterPro" id="IPR029767">
    <property type="entry name" value="WecB-like"/>
</dbReference>
<dbReference type="Pfam" id="PF02350">
    <property type="entry name" value="Epimerase_2"/>
    <property type="match status" value="1"/>
</dbReference>
<evidence type="ECO:0000313" key="4">
    <source>
        <dbReference type="Proteomes" id="UP000630149"/>
    </source>
</evidence>
<dbReference type="Gene3D" id="3.40.50.2000">
    <property type="entry name" value="Glycogen Phosphorylase B"/>
    <property type="match status" value="2"/>
</dbReference>
<reference evidence="3" key="2">
    <citation type="submission" date="2020-09" db="EMBL/GenBank/DDBJ databases">
        <authorList>
            <person name="Sun Q."/>
            <person name="Ohkuma M."/>
        </authorList>
    </citation>
    <scope>NUCLEOTIDE SEQUENCE</scope>
    <source>
        <strain evidence="3">JCM 13919</strain>
    </source>
</reference>
<evidence type="ECO:0000313" key="3">
    <source>
        <dbReference type="EMBL" id="GGI79980.1"/>
    </source>
</evidence>
<dbReference type="EMBL" id="BMOB01000002">
    <property type="protein sequence ID" value="GGI79980.1"/>
    <property type="molecule type" value="Genomic_DNA"/>
</dbReference>
<name>A0A917JQD1_9GAMM</name>
<dbReference type="Proteomes" id="UP000630149">
    <property type="component" value="Unassembled WGS sequence"/>
</dbReference>
<dbReference type="PANTHER" id="PTHR43174:SF1">
    <property type="entry name" value="UDP-N-ACETYLGLUCOSAMINE 2-EPIMERASE"/>
    <property type="match status" value="1"/>
</dbReference>
<dbReference type="AlphaFoldDB" id="A0A917JQD1"/>
<proteinExistence type="inferred from homology"/>
<comment type="similarity">
    <text evidence="1">Belongs to the UDP-N-acetylglucosamine 2-epimerase family.</text>
</comment>
<keyword evidence="4" id="KW-1185">Reference proteome</keyword>
<dbReference type="GO" id="GO:0016853">
    <property type="term" value="F:isomerase activity"/>
    <property type="evidence" value="ECO:0007669"/>
    <property type="project" value="UniProtKB-KW"/>
</dbReference>
<dbReference type="PANTHER" id="PTHR43174">
    <property type="entry name" value="UDP-N-ACETYLGLUCOSAMINE 2-EPIMERASE"/>
    <property type="match status" value="1"/>
</dbReference>
<dbReference type="OrthoDB" id="9803238at2"/>
<reference evidence="3" key="1">
    <citation type="journal article" date="2014" name="Int. J. Syst. Evol. Microbiol.">
        <title>Complete genome sequence of Corynebacterium casei LMG S-19264T (=DSM 44701T), isolated from a smear-ripened cheese.</title>
        <authorList>
            <consortium name="US DOE Joint Genome Institute (JGI-PGF)"/>
            <person name="Walter F."/>
            <person name="Albersmeier A."/>
            <person name="Kalinowski J."/>
            <person name="Ruckert C."/>
        </authorList>
    </citation>
    <scope>NUCLEOTIDE SEQUENCE</scope>
    <source>
        <strain evidence="3">JCM 13919</strain>
    </source>
</reference>
<dbReference type="SUPFAM" id="SSF53756">
    <property type="entry name" value="UDP-Glycosyltransferase/glycogen phosphorylase"/>
    <property type="match status" value="1"/>
</dbReference>
<dbReference type="CDD" id="cd03786">
    <property type="entry name" value="GTB_UDP-GlcNAc_2-Epimerase"/>
    <property type="match status" value="1"/>
</dbReference>
<protein>
    <submittedName>
        <fullName evidence="3">UDP-N-acetyl glucosamine 2-epimerase</fullName>
    </submittedName>
</protein>
<sequence length="358" mass="40296">MKLCTIVGARPQFIKAATVSRVIKSTPHIQEIIIHTGQHYDANMSEQFFEELDIPKPTYNLNIGSGLHGKQTGLMLAALEEVLLKEKPDWVLVYGDTNSTLAGALAAAKLHIPIAHVEAGLRSFNRKMPEEINRVMTDHLSTILFPPTQNGYQQLVKEGIREENIFNVGDVMYDATLYYNEFNSNRKTIVDDLALEPKSYCLATIHRAENTDCSQRLSNICNAFIELSEVTKVILPLHPRTRAVLEKQDLLSSLTHHVHLIEPVGYLDMLALEEHAMTIITDSGGVQKEAYFNQVPCITLRDETEWVELVDAGWNRLCSPDKPFSLVEFLELKPYSELNSKILYGEGNAAEHILKILC</sequence>
<comment type="caution">
    <text evidence="3">The sequence shown here is derived from an EMBL/GenBank/DDBJ whole genome shotgun (WGS) entry which is preliminary data.</text>
</comment>
<accession>A0A917JQD1</accession>
<feature type="domain" description="UDP-N-acetylglucosamine 2-epimerase" evidence="2">
    <location>
        <begin position="23"/>
        <end position="357"/>
    </location>
</feature>
<dbReference type="RefSeq" id="WP_131775919.1">
    <property type="nucleotide sequence ID" value="NZ_BMOB01000002.1"/>
</dbReference>